<dbReference type="OrthoDB" id="9770036at2"/>
<sequence length="397" mass="43838">MNLLESFYTAVEGIWANKMRSSLTMLGIIIGITSVIAVTTLGEGGQKAINEEMDKFGRNNFNVFINWDTKEEHSTDDLTVEDAEILAKISPAIEYIVPYNPSTVEMKGPKKVERVNLVATTPEYLPMLQTTVQLSKGRFFNHADDKEQRAVVVLEEALGTKLFGQMNPIGQRVRMGNNSLVVIGTYKEEKFKFDMGAETFGAFVPIRYSQSLQEEPYVQMFMGTAVDKASVDPAMQQAKQYLSRKHQKKDHYTARSMQESADQFNQLTGTLTMIFSVIAGISLVVGGVGVMNIMLVSVTERTREIGIRKALGARRGDILIQFLIESVIVCLIGGLIGVLFGLGIAALIAHFANLPPLLSWNSVIIAFAFSSAIGIFFGLYPANKAAKLDPIEALRYE</sequence>
<keyword evidence="5 7" id="KW-0472">Membrane</keyword>
<evidence type="ECO:0000259" key="8">
    <source>
        <dbReference type="Pfam" id="PF02687"/>
    </source>
</evidence>
<dbReference type="AlphaFoldDB" id="A0A3M8CEU1"/>
<dbReference type="PANTHER" id="PTHR30572:SF4">
    <property type="entry name" value="ABC TRANSPORTER PERMEASE YTRF"/>
    <property type="match status" value="1"/>
</dbReference>
<dbReference type="Proteomes" id="UP000282028">
    <property type="component" value="Unassembled WGS sequence"/>
</dbReference>
<dbReference type="GO" id="GO:0022857">
    <property type="term" value="F:transmembrane transporter activity"/>
    <property type="evidence" value="ECO:0007669"/>
    <property type="project" value="TreeGrafter"/>
</dbReference>
<accession>A0A3M8CEU1</accession>
<evidence type="ECO:0000313" key="10">
    <source>
        <dbReference type="EMBL" id="RNB74286.1"/>
    </source>
</evidence>
<evidence type="ECO:0000256" key="6">
    <source>
        <dbReference type="ARBA" id="ARBA00038076"/>
    </source>
</evidence>
<evidence type="ECO:0000256" key="4">
    <source>
        <dbReference type="ARBA" id="ARBA00022989"/>
    </source>
</evidence>
<dbReference type="PANTHER" id="PTHR30572">
    <property type="entry name" value="MEMBRANE COMPONENT OF TRANSPORTER-RELATED"/>
    <property type="match status" value="1"/>
</dbReference>
<keyword evidence="11" id="KW-1185">Reference proteome</keyword>
<feature type="transmembrane region" description="Helical" evidence="7">
    <location>
        <begin position="319"/>
        <end position="352"/>
    </location>
</feature>
<feature type="transmembrane region" description="Helical" evidence="7">
    <location>
        <begin position="23"/>
        <end position="42"/>
    </location>
</feature>
<dbReference type="InterPro" id="IPR050250">
    <property type="entry name" value="Macrolide_Exporter_MacB"/>
</dbReference>
<evidence type="ECO:0000256" key="2">
    <source>
        <dbReference type="ARBA" id="ARBA00022475"/>
    </source>
</evidence>
<evidence type="ECO:0000256" key="7">
    <source>
        <dbReference type="SAM" id="Phobius"/>
    </source>
</evidence>
<comment type="caution">
    <text evidence="10">The sequence shown here is derived from an EMBL/GenBank/DDBJ whole genome shotgun (WGS) entry which is preliminary data.</text>
</comment>
<dbReference type="InterPro" id="IPR025857">
    <property type="entry name" value="MacB_PCD"/>
</dbReference>
<feature type="transmembrane region" description="Helical" evidence="7">
    <location>
        <begin position="358"/>
        <end position="380"/>
    </location>
</feature>
<comment type="similarity">
    <text evidence="6">Belongs to the ABC-4 integral membrane protein family.</text>
</comment>
<evidence type="ECO:0000259" key="9">
    <source>
        <dbReference type="Pfam" id="PF12704"/>
    </source>
</evidence>
<protein>
    <submittedName>
        <fullName evidence="10">FtsX-like permease family protein</fullName>
    </submittedName>
</protein>
<evidence type="ECO:0000256" key="1">
    <source>
        <dbReference type="ARBA" id="ARBA00004651"/>
    </source>
</evidence>
<gene>
    <name evidence="10" type="ORF">EDM52_11640</name>
</gene>
<feature type="transmembrane region" description="Helical" evidence="7">
    <location>
        <begin position="273"/>
        <end position="298"/>
    </location>
</feature>
<comment type="subcellular location">
    <subcellularLocation>
        <location evidence="1">Cell membrane</location>
        <topology evidence="1">Multi-pass membrane protein</topology>
    </subcellularLocation>
</comment>
<organism evidence="10 11">
    <name type="scientific">Brevibacillus invocatus</name>
    <dbReference type="NCBI Taxonomy" id="173959"/>
    <lineage>
        <taxon>Bacteria</taxon>
        <taxon>Bacillati</taxon>
        <taxon>Bacillota</taxon>
        <taxon>Bacilli</taxon>
        <taxon>Bacillales</taxon>
        <taxon>Paenibacillaceae</taxon>
        <taxon>Brevibacillus</taxon>
    </lineage>
</organism>
<name>A0A3M8CEU1_9BACL</name>
<dbReference type="RefSeq" id="WP_122909146.1">
    <property type="nucleotide sequence ID" value="NZ_CBCSBE010000003.1"/>
</dbReference>
<keyword evidence="2" id="KW-1003">Cell membrane</keyword>
<proteinExistence type="inferred from homology"/>
<dbReference type="GO" id="GO:0005886">
    <property type="term" value="C:plasma membrane"/>
    <property type="evidence" value="ECO:0007669"/>
    <property type="project" value="UniProtKB-SubCell"/>
</dbReference>
<evidence type="ECO:0000256" key="3">
    <source>
        <dbReference type="ARBA" id="ARBA00022692"/>
    </source>
</evidence>
<keyword evidence="4 7" id="KW-1133">Transmembrane helix</keyword>
<feature type="domain" description="MacB-like periplasmic core" evidence="9">
    <location>
        <begin position="21"/>
        <end position="240"/>
    </location>
</feature>
<evidence type="ECO:0000256" key="5">
    <source>
        <dbReference type="ARBA" id="ARBA00023136"/>
    </source>
</evidence>
<evidence type="ECO:0000313" key="11">
    <source>
        <dbReference type="Proteomes" id="UP000282028"/>
    </source>
</evidence>
<dbReference type="Pfam" id="PF12704">
    <property type="entry name" value="MacB_PCD"/>
    <property type="match status" value="1"/>
</dbReference>
<keyword evidence="3 7" id="KW-0812">Transmembrane</keyword>
<dbReference type="InterPro" id="IPR003838">
    <property type="entry name" value="ABC3_permease_C"/>
</dbReference>
<dbReference type="Pfam" id="PF02687">
    <property type="entry name" value="FtsX"/>
    <property type="match status" value="1"/>
</dbReference>
<dbReference type="EMBL" id="RHHR01000015">
    <property type="protein sequence ID" value="RNB74286.1"/>
    <property type="molecule type" value="Genomic_DNA"/>
</dbReference>
<reference evidence="10 11" key="1">
    <citation type="submission" date="2018-10" db="EMBL/GenBank/DDBJ databases">
        <title>Phylogenomics of Brevibacillus.</title>
        <authorList>
            <person name="Dunlap C."/>
        </authorList>
    </citation>
    <scope>NUCLEOTIDE SEQUENCE [LARGE SCALE GENOMIC DNA]</scope>
    <source>
        <strain evidence="10 11">JCM 12215</strain>
    </source>
</reference>
<feature type="domain" description="ABC3 transporter permease C-terminal" evidence="8">
    <location>
        <begin position="277"/>
        <end position="390"/>
    </location>
</feature>